<sequence>MKFSTSIALSSLFTIAHALPDQIINNRCLDNVSGIRNQVKIQCRVPNAELFGNGQEGTYNCFNPTDVGECKTIKVKIQYKMMNVNNNIDTTLIAKKTTLNFNGAELIDLDNNFEIGRNSNHKENEEVEINTCDRHYVDLTMKLQPIIPNGEGTIADDQWRNSKCGIGGIISLCGDNCENTDPPATDEWDTTKEGNYMYNVDEGFPGPRDDFDFDVDGRPRGATKDKDLKDPKAPSMAKDVIVKSPSVGKGSKEPTLGKGTKQPTLGKGTKEPTVVRNLQSRKGRKVLRA</sequence>
<feature type="compositionally biased region" description="Basic residues" evidence="1">
    <location>
        <begin position="279"/>
        <end position="289"/>
    </location>
</feature>
<name>A0AAD3DB27_9STRA</name>
<organism evidence="3 4">
    <name type="scientific">Chaetoceros tenuissimus</name>
    <dbReference type="NCBI Taxonomy" id="426638"/>
    <lineage>
        <taxon>Eukaryota</taxon>
        <taxon>Sar</taxon>
        <taxon>Stramenopiles</taxon>
        <taxon>Ochrophyta</taxon>
        <taxon>Bacillariophyta</taxon>
        <taxon>Coscinodiscophyceae</taxon>
        <taxon>Chaetocerotophycidae</taxon>
        <taxon>Chaetocerotales</taxon>
        <taxon>Chaetocerotaceae</taxon>
        <taxon>Chaetoceros</taxon>
    </lineage>
</organism>
<keyword evidence="4" id="KW-1185">Reference proteome</keyword>
<dbReference type="AlphaFoldDB" id="A0AAD3DB27"/>
<feature type="compositionally biased region" description="Basic and acidic residues" evidence="1">
    <location>
        <begin position="207"/>
        <end position="232"/>
    </location>
</feature>
<gene>
    <name evidence="3" type="ORF">CTEN210_17625</name>
</gene>
<evidence type="ECO:0000256" key="2">
    <source>
        <dbReference type="SAM" id="SignalP"/>
    </source>
</evidence>
<reference evidence="3 4" key="1">
    <citation type="journal article" date="2021" name="Sci. Rep.">
        <title>The genome of the diatom Chaetoceros tenuissimus carries an ancient integrated fragment of an extant virus.</title>
        <authorList>
            <person name="Hongo Y."/>
            <person name="Kimura K."/>
            <person name="Takaki Y."/>
            <person name="Yoshida Y."/>
            <person name="Baba S."/>
            <person name="Kobayashi G."/>
            <person name="Nagasaki K."/>
            <person name="Hano T."/>
            <person name="Tomaru Y."/>
        </authorList>
    </citation>
    <scope>NUCLEOTIDE SEQUENCE [LARGE SCALE GENOMIC DNA]</scope>
    <source>
        <strain evidence="3 4">NIES-3715</strain>
    </source>
</reference>
<accession>A0AAD3DB27</accession>
<proteinExistence type="predicted"/>
<feature type="region of interest" description="Disordered" evidence="1">
    <location>
        <begin position="202"/>
        <end position="289"/>
    </location>
</feature>
<evidence type="ECO:0000313" key="4">
    <source>
        <dbReference type="Proteomes" id="UP001054902"/>
    </source>
</evidence>
<keyword evidence="2" id="KW-0732">Signal</keyword>
<evidence type="ECO:0000313" key="3">
    <source>
        <dbReference type="EMBL" id="GFH61149.1"/>
    </source>
</evidence>
<dbReference type="EMBL" id="BLLK01000071">
    <property type="protein sequence ID" value="GFH61149.1"/>
    <property type="molecule type" value="Genomic_DNA"/>
</dbReference>
<evidence type="ECO:0000256" key="1">
    <source>
        <dbReference type="SAM" id="MobiDB-lite"/>
    </source>
</evidence>
<feature type="signal peptide" evidence="2">
    <location>
        <begin position="1"/>
        <end position="18"/>
    </location>
</feature>
<comment type="caution">
    <text evidence="3">The sequence shown here is derived from an EMBL/GenBank/DDBJ whole genome shotgun (WGS) entry which is preliminary data.</text>
</comment>
<protein>
    <submittedName>
        <fullName evidence="3">Uncharacterized protein</fullName>
    </submittedName>
</protein>
<dbReference type="Proteomes" id="UP001054902">
    <property type="component" value="Unassembled WGS sequence"/>
</dbReference>
<feature type="chain" id="PRO_5042278812" evidence="2">
    <location>
        <begin position="19"/>
        <end position="289"/>
    </location>
</feature>